<feature type="binding site" evidence="10">
    <location>
        <begin position="27"/>
        <end position="34"/>
    </location>
    <ligand>
        <name>ATP</name>
        <dbReference type="ChEBI" id="CHEBI:30616"/>
    </ligand>
</feature>
<dbReference type="GO" id="GO:0005524">
    <property type="term" value="F:ATP binding"/>
    <property type="evidence" value="ECO:0007669"/>
    <property type="project" value="UniProtKB-UniRule"/>
</dbReference>
<keyword evidence="2 10" id="KW-0547">Nucleotide-binding</keyword>
<dbReference type="OrthoDB" id="9810135at2"/>
<dbReference type="AlphaFoldDB" id="A0A4Y8P9N4"/>
<dbReference type="GO" id="GO:0003677">
    <property type="term" value="F:DNA binding"/>
    <property type="evidence" value="ECO:0007669"/>
    <property type="project" value="InterPro"/>
</dbReference>
<dbReference type="InterPro" id="IPR027417">
    <property type="entry name" value="P-loop_NTPase"/>
</dbReference>
<evidence type="ECO:0000259" key="11">
    <source>
        <dbReference type="PROSITE" id="PS51198"/>
    </source>
</evidence>
<keyword evidence="4 10" id="KW-0347">Helicase</keyword>
<comment type="similarity">
    <text evidence="1">Belongs to the helicase family. UvrD subfamily.</text>
</comment>
<dbReference type="InterPro" id="IPR014017">
    <property type="entry name" value="DNA_helicase_UvrD-like_C"/>
</dbReference>
<evidence type="ECO:0000313" key="13">
    <source>
        <dbReference type="EMBL" id="TFE67437.1"/>
    </source>
</evidence>
<keyword evidence="14" id="KW-1185">Reference proteome</keyword>
<dbReference type="CDD" id="cd17932">
    <property type="entry name" value="DEXQc_UvrD"/>
    <property type="match status" value="1"/>
</dbReference>
<dbReference type="InterPro" id="IPR014016">
    <property type="entry name" value="UvrD-like_ATP-bd"/>
</dbReference>
<evidence type="ECO:0000313" key="14">
    <source>
        <dbReference type="Proteomes" id="UP000297713"/>
    </source>
</evidence>
<dbReference type="RefSeq" id="WP_134440522.1">
    <property type="nucleotide sequence ID" value="NZ_LXQC01000154.1"/>
</dbReference>
<evidence type="ECO:0000259" key="12">
    <source>
        <dbReference type="PROSITE" id="PS51217"/>
    </source>
</evidence>
<dbReference type="Gene3D" id="1.10.486.10">
    <property type="entry name" value="PCRA, domain 4"/>
    <property type="match status" value="1"/>
</dbReference>
<evidence type="ECO:0000256" key="10">
    <source>
        <dbReference type="PROSITE-ProRule" id="PRU00560"/>
    </source>
</evidence>
<evidence type="ECO:0000256" key="9">
    <source>
        <dbReference type="ARBA" id="ARBA00048988"/>
    </source>
</evidence>
<dbReference type="InterPro" id="IPR000212">
    <property type="entry name" value="DNA_helicase_UvrD/REP"/>
</dbReference>
<dbReference type="GO" id="GO:0000725">
    <property type="term" value="P:recombinational repair"/>
    <property type="evidence" value="ECO:0007669"/>
    <property type="project" value="TreeGrafter"/>
</dbReference>
<name>A0A4Y8P9N4_9BACT</name>
<feature type="domain" description="UvrD-like helicase ATP-binding" evidence="11">
    <location>
        <begin position="6"/>
        <end position="290"/>
    </location>
</feature>
<dbReference type="GO" id="GO:0016887">
    <property type="term" value="F:ATP hydrolysis activity"/>
    <property type="evidence" value="ECO:0007669"/>
    <property type="project" value="RHEA"/>
</dbReference>
<dbReference type="PANTHER" id="PTHR11070">
    <property type="entry name" value="UVRD / RECB / PCRA DNA HELICASE FAMILY MEMBER"/>
    <property type="match status" value="1"/>
</dbReference>
<keyword evidence="6" id="KW-0413">Isomerase</keyword>
<evidence type="ECO:0000256" key="5">
    <source>
        <dbReference type="ARBA" id="ARBA00022840"/>
    </source>
</evidence>
<keyword evidence="5 10" id="KW-0067">ATP-binding</keyword>
<dbReference type="CDD" id="cd18807">
    <property type="entry name" value="SF1_C_UvrD"/>
    <property type="match status" value="1"/>
</dbReference>
<dbReference type="PROSITE" id="PS51217">
    <property type="entry name" value="UVRD_HELICASE_CTER"/>
    <property type="match status" value="1"/>
</dbReference>
<evidence type="ECO:0000256" key="7">
    <source>
        <dbReference type="ARBA" id="ARBA00034617"/>
    </source>
</evidence>
<evidence type="ECO:0000256" key="2">
    <source>
        <dbReference type="ARBA" id="ARBA00022741"/>
    </source>
</evidence>
<dbReference type="EMBL" id="LXQC01000154">
    <property type="protein sequence ID" value="TFE67437.1"/>
    <property type="molecule type" value="Genomic_DNA"/>
</dbReference>
<dbReference type="GO" id="GO:0043138">
    <property type="term" value="F:3'-5' DNA helicase activity"/>
    <property type="evidence" value="ECO:0007669"/>
    <property type="project" value="UniProtKB-EC"/>
</dbReference>
<sequence length="636" mass="73544">MIPYEIELNEEQKKAVTAPLGPILVIAGAGSGKTRTLTYRVAYLIEKGIKPERIILATFTNKAAKEMLSRVERLVKADTTRIWGGTFHHLCNKILRYHANEIGFGQNFTIIDREDSIHLLADCINQLNLKNSSKFFPSPEALIEVFSLSINKAKPVWRIIEESFSHFSVFCEEISKLQSFYIERKRKSLIFDYDDLLFYTVKLFQEKEKILKFYQCYFEYILVDEYQDTSRIQAEFIDLIGKSHQRVMAVGDDAQSIYSWRGAEIENMLSFSKRYPASLIINIKTNYRCTPEILALANAAIEGNRFQFPKELKAARQSLQKAKPELLLCSSAIVQSQAIAEIIQDFRDQGIDPKEIAILYRAHFHAIEIQLELTHRKIPFEITSGIRFFEQAHIKDICSFLRFFVNPYDETAFKRIVKMFAGIGPKTVSKLWDQYLSSSTSLEKLSPPKAAEQPWMNWLDIHKALAFPELANKPSKQLEKILYGFYSEYLKVLYEGYQRRLEDIEGLISFAADFNSTEDFLSQISLLTGVDTAHEEKNGVRLSTIHQAKGLEWKVVFIIMLCEGLFPSNYSLNYPHLLEEERRLFYVAATRAKDRLFLCYPASRSFNNRQLSCLPSRFLEELPQQLVVKTKVQKFL</sequence>
<accession>A0A4Y8P9N4</accession>
<comment type="caution">
    <text evidence="13">The sequence shown here is derived from an EMBL/GenBank/DDBJ whole genome shotgun (WGS) entry which is preliminary data.</text>
</comment>
<gene>
    <name evidence="13" type="ORF">A7Q10_01290</name>
</gene>
<evidence type="ECO:0000256" key="3">
    <source>
        <dbReference type="ARBA" id="ARBA00022801"/>
    </source>
</evidence>
<proteinExistence type="inferred from homology"/>
<comment type="catalytic activity">
    <reaction evidence="7">
        <text>Couples ATP hydrolysis with the unwinding of duplex DNA by translocating in the 3'-5' direction.</text>
        <dbReference type="EC" id="5.6.2.4"/>
    </reaction>
</comment>
<evidence type="ECO:0000256" key="1">
    <source>
        <dbReference type="ARBA" id="ARBA00009922"/>
    </source>
</evidence>
<dbReference type="PANTHER" id="PTHR11070:SF3">
    <property type="entry name" value="DNA 3'-5' HELICASE"/>
    <property type="match status" value="1"/>
</dbReference>
<dbReference type="Pfam" id="PF13361">
    <property type="entry name" value="UvrD_C"/>
    <property type="match status" value="1"/>
</dbReference>
<feature type="domain" description="UvrD-like helicase C-terminal" evidence="12">
    <location>
        <begin position="291"/>
        <end position="550"/>
    </location>
</feature>
<dbReference type="EC" id="5.6.2.4" evidence="8"/>
<evidence type="ECO:0000256" key="8">
    <source>
        <dbReference type="ARBA" id="ARBA00034808"/>
    </source>
</evidence>
<evidence type="ECO:0000256" key="4">
    <source>
        <dbReference type="ARBA" id="ARBA00022806"/>
    </source>
</evidence>
<dbReference type="PROSITE" id="PS51198">
    <property type="entry name" value="UVRD_HELICASE_ATP_BIND"/>
    <property type="match status" value="1"/>
</dbReference>
<dbReference type="Gene3D" id="3.40.50.300">
    <property type="entry name" value="P-loop containing nucleotide triphosphate hydrolases"/>
    <property type="match status" value="2"/>
</dbReference>
<dbReference type="GO" id="GO:0005829">
    <property type="term" value="C:cytosol"/>
    <property type="evidence" value="ECO:0007669"/>
    <property type="project" value="TreeGrafter"/>
</dbReference>
<protein>
    <recommendedName>
        <fullName evidence="8">DNA 3'-5' helicase</fullName>
        <ecNumber evidence="8">5.6.2.4</ecNumber>
    </recommendedName>
</protein>
<dbReference type="Pfam" id="PF00580">
    <property type="entry name" value="UvrD-helicase"/>
    <property type="match status" value="1"/>
</dbReference>
<dbReference type="Proteomes" id="UP000297713">
    <property type="component" value="Unassembled WGS sequence"/>
</dbReference>
<evidence type="ECO:0000256" key="6">
    <source>
        <dbReference type="ARBA" id="ARBA00023235"/>
    </source>
</evidence>
<dbReference type="Gene3D" id="1.10.10.160">
    <property type="match status" value="1"/>
</dbReference>
<dbReference type="SUPFAM" id="SSF52540">
    <property type="entry name" value="P-loop containing nucleoside triphosphate hydrolases"/>
    <property type="match status" value="1"/>
</dbReference>
<dbReference type="InterPro" id="IPR013986">
    <property type="entry name" value="DExx_box_DNA_helicase_dom_sf"/>
</dbReference>
<comment type="catalytic activity">
    <reaction evidence="9">
        <text>ATP + H2O = ADP + phosphate + H(+)</text>
        <dbReference type="Rhea" id="RHEA:13065"/>
        <dbReference type="ChEBI" id="CHEBI:15377"/>
        <dbReference type="ChEBI" id="CHEBI:15378"/>
        <dbReference type="ChEBI" id="CHEBI:30616"/>
        <dbReference type="ChEBI" id="CHEBI:43474"/>
        <dbReference type="ChEBI" id="CHEBI:456216"/>
        <dbReference type="EC" id="5.6.2.4"/>
    </reaction>
</comment>
<keyword evidence="3 10" id="KW-0378">Hydrolase</keyword>
<reference evidence="13 14" key="1">
    <citation type="submission" date="2016-05" db="EMBL/GenBank/DDBJ databases">
        <title>Diversity and Homogeneity among Thermoacidophilic Verrucomicrobia Methanotrophs Linked with Geographical Origin.</title>
        <authorList>
            <person name="Erikstad H.-A."/>
            <person name="Smestad N.B."/>
            <person name="Ceballos R.M."/>
            <person name="Birkeland N.-K."/>
        </authorList>
    </citation>
    <scope>NUCLEOTIDE SEQUENCE [LARGE SCALE GENOMIC DNA]</scope>
    <source>
        <strain evidence="13 14">Phi</strain>
    </source>
</reference>
<organism evidence="13 14">
    <name type="scientific">Methylacidiphilum caldifontis</name>
    <dbReference type="NCBI Taxonomy" id="2795386"/>
    <lineage>
        <taxon>Bacteria</taxon>
        <taxon>Pseudomonadati</taxon>
        <taxon>Verrucomicrobiota</taxon>
        <taxon>Methylacidiphilae</taxon>
        <taxon>Methylacidiphilales</taxon>
        <taxon>Methylacidiphilaceae</taxon>
        <taxon>Methylacidiphilum (ex Ratnadevi et al. 2023)</taxon>
    </lineage>
</organism>